<dbReference type="Proteomes" id="UP000316968">
    <property type="component" value="Chromosome"/>
</dbReference>
<organism evidence="4 5">
    <name type="scientific">Saccharibacillus brassicae</name>
    <dbReference type="NCBI Taxonomy" id="2583377"/>
    <lineage>
        <taxon>Bacteria</taxon>
        <taxon>Bacillati</taxon>
        <taxon>Bacillota</taxon>
        <taxon>Bacilli</taxon>
        <taxon>Bacillales</taxon>
        <taxon>Paenibacillaceae</taxon>
        <taxon>Saccharibacillus</taxon>
    </lineage>
</organism>
<dbReference type="Pfam" id="PF00534">
    <property type="entry name" value="Glycos_transf_1"/>
    <property type="match status" value="1"/>
</dbReference>
<dbReference type="InterPro" id="IPR028098">
    <property type="entry name" value="Glyco_trans_4-like_N"/>
</dbReference>
<dbReference type="PANTHER" id="PTHR46401">
    <property type="entry name" value="GLYCOSYLTRANSFERASE WBBK-RELATED"/>
    <property type="match status" value="1"/>
</dbReference>
<gene>
    <name evidence="4" type="ORF">FFV09_20125</name>
</gene>
<protein>
    <submittedName>
        <fullName evidence="4">Glycosyltransferase family 4 protein</fullName>
    </submittedName>
</protein>
<evidence type="ECO:0000259" key="3">
    <source>
        <dbReference type="Pfam" id="PF13439"/>
    </source>
</evidence>
<keyword evidence="5" id="KW-1185">Reference proteome</keyword>
<evidence type="ECO:0000256" key="1">
    <source>
        <dbReference type="ARBA" id="ARBA00022679"/>
    </source>
</evidence>
<evidence type="ECO:0000313" key="5">
    <source>
        <dbReference type="Proteomes" id="UP000316968"/>
    </source>
</evidence>
<dbReference type="AlphaFoldDB" id="A0A4Y6V2S7"/>
<dbReference type="GO" id="GO:0009103">
    <property type="term" value="P:lipopolysaccharide biosynthetic process"/>
    <property type="evidence" value="ECO:0007669"/>
    <property type="project" value="TreeGrafter"/>
</dbReference>
<reference evidence="4 5" key="1">
    <citation type="submission" date="2019-06" db="EMBL/GenBank/DDBJ databases">
        <title>Saccharibacillus brassicae sp. nov., an endophytic bacterium isolated from Chinese cabbage seeds (Brassica pekinensis).</title>
        <authorList>
            <person name="Jiang L."/>
            <person name="Lee J."/>
            <person name="Kim S.W."/>
        </authorList>
    </citation>
    <scope>NUCLEOTIDE SEQUENCE [LARGE SCALE GENOMIC DNA]</scope>
    <source>
        <strain evidence="5">KCTC 43072 / ATSA2</strain>
    </source>
</reference>
<dbReference type="PANTHER" id="PTHR46401:SF2">
    <property type="entry name" value="GLYCOSYLTRANSFERASE WBBK-RELATED"/>
    <property type="match status" value="1"/>
</dbReference>
<evidence type="ECO:0000259" key="2">
    <source>
        <dbReference type="Pfam" id="PF00534"/>
    </source>
</evidence>
<proteinExistence type="predicted"/>
<dbReference type="SUPFAM" id="SSF53756">
    <property type="entry name" value="UDP-Glycosyltransferase/glycogen phosphorylase"/>
    <property type="match status" value="1"/>
</dbReference>
<accession>A0A4Y6V2S7</accession>
<dbReference type="OrthoDB" id="9797829at2"/>
<dbReference type="FunFam" id="3.40.50.2000:FF:000119">
    <property type="entry name" value="Glycosyl transferase group 1"/>
    <property type="match status" value="1"/>
</dbReference>
<keyword evidence="1 4" id="KW-0808">Transferase</keyword>
<dbReference type="Pfam" id="PF13439">
    <property type="entry name" value="Glyco_transf_4"/>
    <property type="match status" value="1"/>
</dbReference>
<name>A0A4Y6V2S7_SACBS</name>
<evidence type="ECO:0000313" key="4">
    <source>
        <dbReference type="EMBL" id="QDH22956.1"/>
    </source>
</evidence>
<feature type="domain" description="Glycosyltransferase subfamily 4-like N-terminal" evidence="3">
    <location>
        <begin position="101"/>
        <end position="171"/>
    </location>
</feature>
<dbReference type="CDD" id="cd03809">
    <property type="entry name" value="GT4_MtfB-like"/>
    <property type="match status" value="1"/>
</dbReference>
<dbReference type="KEGG" id="saca:FFV09_20125"/>
<sequence>MTKTRIYVNGRFLKASVTGVQRYAYELLRTIDQLIDRGDPAVRDYEFIVLAPTGEIRELGTKHIEVRQAGRFGGQLWEQLSLPALSKDGFLLNLCNAAPLFKRKQAVTLHDAAVYSVPDTYSASFKLWYKTMFRVLGRTSPLILTCSNNSKDELVRHCGIRGDKIRVIYHGKEHVLQTGTSPEYPAQQGLERPFVLAVSSQSPNKNFRSIVRAAELIGDQGFDFVIAGGTNPKIFKSQETELGDHVRHVGYVADEELRTLYERAACFVFPSFYEGFGFPPLEAMACGCPVIASDTASLPEVCGDAVLYCDPNRPEDIAEKIAHVMQNPALQQQMKQQGLAQAAKFSWEKCAYETLAEVKKYAAGRTADQTARSDSRKVEA</sequence>
<dbReference type="RefSeq" id="WP_141449494.1">
    <property type="nucleotide sequence ID" value="NZ_CP041217.1"/>
</dbReference>
<dbReference type="Gene3D" id="3.40.50.2000">
    <property type="entry name" value="Glycogen Phosphorylase B"/>
    <property type="match status" value="2"/>
</dbReference>
<dbReference type="InterPro" id="IPR001296">
    <property type="entry name" value="Glyco_trans_1"/>
</dbReference>
<dbReference type="EMBL" id="CP041217">
    <property type="protein sequence ID" value="QDH22956.1"/>
    <property type="molecule type" value="Genomic_DNA"/>
</dbReference>
<dbReference type="GO" id="GO:0016757">
    <property type="term" value="F:glycosyltransferase activity"/>
    <property type="evidence" value="ECO:0007669"/>
    <property type="project" value="InterPro"/>
</dbReference>
<feature type="domain" description="Glycosyl transferase family 1" evidence="2">
    <location>
        <begin position="191"/>
        <end position="338"/>
    </location>
</feature>